<dbReference type="PANTHER" id="PTHR43319:SF3">
    <property type="entry name" value="BETA-LACTAMASE-RELATED DOMAIN-CONTAINING PROTEIN"/>
    <property type="match status" value="1"/>
</dbReference>
<keyword evidence="3" id="KW-1185">Reference proteome</keyword>
<name>A0A9W6L2X5_9PSEU</name>
<reference evidence="2" key="2">
    <citation type="submission" date="2023-01" db="EMBL/GenBank/DDBJ databases">
        <authorList>
            <person name="Sun Q."/>
            <person name="Evtushenko L."/>
        </authorList>
    </citation>
    <scope>NUCLEOTIDE SEQUENCE</scope>
    <source>
        <strain evidence="2">VKM Ac-1069</strain>
    </source>
</reference>
<evidence type="ECO:0000313" key="2">
    <source>
        <dbReference type="EMBL" id="GLL12661.1"/>
    </source>
</evidence>
<dbReference type="SUPFAM" id="SSF56601">
    <property type="entry name" value="beta-lactamase/transpeptidase-like"/>
    <property type="match status" value="1"/>
</dbReference>
<gene>
    <name evidence="2" type="ORF">GCM10017577_38020</name>
</gene>
<dbReference type="Pfam" id="PF00144">
    <property type="entry name" value="Beta-lactamase"/>
    <property type="match status" value="1"/>
</dbReference>
<dbReference type="InterPro" id="IPR012338">
    <property type="entry name" value="Beta-lactam/transpept-like"/>
</dbReference>
<organism evidence="2 3">
    <name type="scientific">Pseudonocardia halophobica</name>
    <dbReference type="NCBI Taxonomy" id="29401"/>
    <lineage>
        <taxon>Bacteria</taxon>
        <taxon>Bacillati</taxon>
        <taxon>Actinomycetota</taxon>
        <taxon>Actinomycetes</taxon>
        <taxon>Pseudonocardiales</taxon>
        <taxon>Pseudonocardiaceae</taxon>
        <taxon>Pseudonocardia</taxon>
    </lineage>
</organism>
<dbReference type="InterPro" id="IPR001466">
    <property type="entry name" value="Beta-lactam-related"/>
</dbReference>
<dbReference type="EMBL" id="BSFQ01000015">
    <property type="protein sequence ID" value="GLL12661.1"/>
    <property type="molecule type" value="Genomic_DNA"/>
</dbReference>
<dbReference type="AlphaFoldDB" id="A0A9W6L2X5"/>
<protein>
    <submittedName>
        <fullName evidence="2">Esterase</fullName>
    </submittedName>
</protein>
<dbReference type="RefSeq" id="WP_037047808.1">
    <property type="nucleotide sequence ID" value="NZ_BAAAUZ010000073.1"/>
</dbReference>
<evidence type="ECO:0000259" key="1">
    <source>
        <dbReference type="Pfam" id="PF00144"/>
    </source>
</evidence>
<accession>A0A9W6L2X5</accession>
<proteinExistence type="predicted"/>
<feature type="domain" description="Beta-lactamase-related" evidence="1">
    <location>
        <begin position="22"/>
        <end position="385"/>
    </location>
</feature>
<dbReference type="Proteomes" id="UP001143463">
    <property type="component" value="Unassembled WGS sequence"/>
</dbReference>
<dbReference type="InterPro" id="IPR052907">
    <property type="entry name" value="Beta-lactamase/esterase"/>
</dbReference>
<dbReference type="Gene3D" id="3.40.710.10">
    <property type="entry name" value="DD-peptidase/beta-lactamase superfamily"/>
    <property type="match status" value="1"/>
</dbReference>
<comment type="caution">
    <text evidence="2">The sequence shown here is derived from an EMBL/GenBank/DDBJ whole genome shotgun (WGS) entry which is preliminary data.</text>
</comment>
<dbReference type="PANTHER" id="PTHR43319">
    <property type="entry name" value="BETA-LACTAMASE-RELATED"/>
    <property type="match status" value="1"/>
</dbReference>
<evidence type="ECO:0000313" key="3">
    <source>
        <dbReference type="Proteomes" id="UP001143463"/>
    </source>
</evidence>
<sequence>MTTAVQVQGQVEAGFEEVRDEFARNFTERGDVGAALAVYVDGAPVVDLWGGLADPATGRPWERDTVGLVYSATKGATAMVVNLLAERGELDLDAPVARYWPEFGAAGKDAVSVTQLLSHQAGLPVPSAPLTRADLIGGAPVVEALAAQEPLWAPGTAHGYHALTFGWLTGELVRRVTGRTLGTVFADEIARPLDLHFWIGLPAELSGTVAPLIDGVPDPAELDLITDPAAKELVLRVVAAMSDPSSLFARVLSTNGALPTPHAATWNDPAIHAMEQPAANGVTNARSLARLYAACVGEVDGVRLLSGAALDRARTEQVRGPDLVTVGESRFGVGFQLPTPASPLLGEGSFGHQGAGGALGFGDVSSRVGFGYVQNQLGASLLGEPRTAALIAALRRALARTRA</sequence>
<reference evidence="2" key="1">
    <citation type="journal article" date="2014" name="Int. J. Syst. Evol. Microbiol.">
        <title>Complete genome sequence of Corynebacterium casei LMG S-19264T (=DSM 44701T), isolated from a smear-ripened cheese.</title>
        <authorList>
            <consortium name="US DOE Joint Genome Institute (JGI-PGF)"/>
            <person name="Walter F."/>
            <person name="Albersmeier A."/>
            <person name="Kalinowski J."/>
            <person name="Ruckert C."/>
        </authorList>
    </citation>
    <scope>NUCLEOTIDE SEQUENCE</scope>
    <source>
        <strain evidence="2">VKM Ac-1069</strain>
    </source>
</reference>